<evidence type="ECO:0000313" key="1">
    <source>
        <dbReference type="EMBL" id="VAX41154.1"/>
    </source>
</evidence>
<feature type="non-terminal residue" evidence="1">
    <location>
        <position position="1"/>
    </location>
</feature>
<sequence>APYMETNHAAFQCPNFGPSQVDRFVHSSHNRIMSGYAYNGSTLGEGVKYDYSNYPTVTGQPHFKKFRDITQLTRTIAFADSAVYNTWSTDNVNTPGDFIENWTLCPPALGSAQYPPTATIHFRHSGAANVAFMDGHVETRSPHYLTNQSSEQLERDLGYITDGDINNEALQDNLYDDQ</sequence>
<dbReference type="AlphaFoldDB" id="A0A3B1DXP1"/>
<proteinExistence type="predicted"/>
<dbReference type="InterPro" id="IPR027558">
    <property type="entry name" value="Pre_pil_HX9DG_C"/>
</dbReference>
<dbReference type="NCBIfam" id="TIGR04294">
    <property type="entry name" value="pre_pil_HX9DG"/>
    <property type="match status" value="1"/>
</dbReference>
<protein>
    <submittedName>
        <fullName evidence="1">Uncharacterized protein</fullName>
    </submittedName>
</protein>
<accession>A0A3B1DXP1</accession>
<name>A0A3B1DXP1_9ZZZZ</name>
<organism evidence="1">
    <name type="scientific">hydrothermal vent metagenome</name>
    <dbReference type="NCBI Taxonomy" id="652676"/>
    <lineage>
        <taxon>unclassified sequences</taxon>
        <taxon>metagenomes</taxon>
        <taxon>ecological metagenomes</taxon>
    </lineage>
</organism>
<reference evidence="1" key="1">
    <citation type="submission" date="2018-06" db="EMBL/GenBank/DDBJ databases">
        <authorList>
            <person name="Zhirakovskaya E."/>
        </authorList>
    </citation>
    <scope>NUCLEOTIDE SEQUENCE</scope>
</reference>
<gene>
    <name evidence="1" type="ORF">MNBD_PLANCTO02-3224</name>
</gene>
<dbReference type="EMBL" id="UOGL01000516">
    <property type="protein sequence ID" value="VAX41154.1"/>
    <property type="molecule type" value="Genomic_DNA"/>
</dbReference>